<dbReference type="Pfam" id="PF00593">
    <property type="entry name" value="TonB_dep_Rec_b-barrel"/>
    <property type="match status" value="1"/>
</dbReference>
<keyword evidence="8 12" id="KW-0798">TonB box</keyword>
<evidence type="ECO:0000256" key="5">
    <source>
        <dbReference type="ARBA" id="ARBA00022692"/>
    </source>
</evidence>
<evidence type="ECO:0000256" key="4">
    <source>
        <dbReference type="ARBA" id="ARBA00022496"/>
    </source>
</evidence>
<evidence type="ECO:0000259" key="14">
    <source>
        <dbReference type="Pfam" id="PF00593"/>
    </source>
</evidence>
<evidence type="ECO:0000256" key="7">
    <source>
        <dbReference type="ARBA" id="ARBA00023065"/>
    </source>
</evidence>
<dbReference type="RefSeq" id="WP_127612766.1">
    <property type="nucleotide sequence ID" value="NZ_RXOL01000004.1"/>
</dbReference>
<keyword evidence="6" id="KW-0408">Iron</keyword>
<dbReference type="InterPro" id="IPR039426">
    <property type="entry name" value="TonB-dep_rcpt-like"/>
</dbReference>
<evidence type="ECO:0000313" key="16">
    <source>
        <dbReference type="EMBL" id="RVQ66343.1"/>
    </source>
</evidence>
<dbReference type="EMBL" id="RXOL01000004">
    <property type="protein sequence ID" value="RVQ66343.1"/>
    <property type="molecule type" value="Genomic_DNA"/>
</dbReference>
<evidence type="ECO:0000256" key="1">
    <source>
        <dbReference type="ARBA" id="ARBA00004571"/>
    </source>
</evidence>
<dbReference type="GO" id="GO:0009279">
    <property type="term" value="C:cell outer membrane"/>
    <property type="evidence" value="ECO:0007669"/>
    <property type="project" value="UniProtKB-SubCell"/>
</dbReference>
<accession>A0A437GW41</accession>
<evidence type="ECO:0000256" key="8">
    <source>
        <dbReference type="ARBA" id="ARBA00023077"/>
    </source>
</evidence>
<dbReference type="InterPro" id="IPR000531">
    <property type="entry name" value="Beta-barrel_TonB"/>
</dbReference>
<evidence type="ECO:0000256" key="13">
    <source>
        <dbReference type="SAM" id="SignalP"/>
    </source>
</evidence>
<dbReference type="PANTHER" id="PTHR32552">
    <property type="entry name" value="FERRICHROME IRON RECEPTOR-RELATED"/>
    <property type="match status" value="1"/>
</dbReference>
<keyword evidence="9 11" id="KW-0472">Membrane</keyword>
<evidence type="ECO:0000256" key="2">
    <source>
        <dbReference type="ARBA" id="ARBA00022448"/>
    </source>
</evidence>
<dbReference type="InterPro" id="IPR036942">
    <property type="entry name" value="Beta-barrel_TonB_sf"/>
</dbReference>
<comment type="caution">
    <text evidence="16">The sequence shown here is derived from an EMBL/GenBank/DDBJ whole genome shotgun (WGS) entry which is preliminary data.</text>
</comment>
<keyword evidence="13" id="KW-0732">Signal</keyword>
<evidence type="ECO:0000256" key="12">
    <source>
        <dbReference type="RuleBase" id="RU003357"/>
    </source>
</evidence>
<protein>
    <submittedName>
        <fullName evidence="16">TonB-dependent receptor</fullName>
    </submittedName>
</protein>
<evidence type="ECO:0000256" key="9">
    <source>
        <dbReference type="ARBA" id="ARBA00023136"/>
    </source>
</evidence>
<dbReference type="InterPro" id="IPR012910">
    <property type="entry name" value="Plug_dom"/>
</dbReference>
<evidence type="ECO:0000256" key="6">
    <source>
        <dbReference type="ARBA" id="ARBA00023004"/>
    </source>
</evidence>
<feature type="chain" id="PRO_5019405978" evidence="13">
    <location>
        <begin position="25"/>
        <end position="763"/>
    </location>
</feature>
<keyword evidence="5 11" id="KW-0812">Transmembrane</keyword>
<feature type="domain" description="TonB-dependent receptor plug" evidence="15">
    <location>
        <begin position="57"/>
        <end position="161"/>
    </location>
</feature>
<gene>
    <name evidence="16" type="ORF">EKN06_09900</name>
</gene>
<evidence type="ECO:0000313" key="17">
    <source>
        <dbReference type="Proteomes" id="UP000283003"/>
    </source>
</evidence>
<keyword evidence="17" id="KW-1185">Reference proteome</keyword>
<feature type="signal peptide" evidence="13">
    <location>
        <begin position="1"/>
        <end position="24"/>
    </location>
</feature>
<feature type="domain" description="TonB-dependent receptor-like beta-barrel" evidence="14">
    <location>
        <begin position="288"/>
        <end position="728"/>
    </location>
</feature>
<dbReference type="Pfam" id="PF07715">
    <property type="entry name" value="Plug"/>
    <property type="match status" value="1"/>
</dbReference>
<name>A0A437GW41_9SPHN</name>
<keyword evidence="3 11" id="KW-1134">Transmembrane beta strand</keyword>
<organism evidence="16 17">
    <name type="scientific">Croceicoccus ponticola</name>
    <dbReference type="NCBI Taxonomy" id="2217664"/>
    <lineage>
        <taxon>Bacteria</taxon>
        <taxon>Pseudomonadati</taxon>
        <taxon>Pseudomonadota</taxon>
        <taxon>Alphaproteobacteria</taxon>
        <taxon>Sphingomonadales</taxon>
        <taxon>Erythrobacteraceae</taxon>
        <taxon>Croceicoccus</taxon>
    </lineage>
</organism>
<dbReference type="AlphaFoldDB" id="A0A437GW41"/>
<sequence>MKRLRECAASVGVIACCIAFPAHAQLAQDEQQVAGADRGEPATGEIIVTGNKRDQSLVDVPISVQVFTDEVITDRGITGPADFLNTTPNVVFIADNAGEVFVNIRGQTGARNGDPNVAIVMDGVTLSSLKPFNQDLFAIEQIEVLKGPQSALYGRNAAAGAIIINTKKPTDVFEGAFTASYANHDTKRVNGNVQGPLSDTLGFALAASYRDTDGPFKSITTGENVLRNRVMSGRGRMVFDNGEGLTVDAKIGINDTKGGGIAYNAHIAGAGIGGLPVDRGIDANYVIDFVSDVRGIFEETFWDATLKVENDMDFATLTMIGAYNNLDQYYGSDGVPYVPDTGTPGATVQQYTIRDESYSGEMRLTSPGSQKFRWQVGFYYLRYDRDQTSHLMADTLGVVPETVGSILPPTSDFPTVAFGNPFYKTTSYAPFGNVEFDVTDKLTLALAGRYDTEKRSVRELTTADINPLTGASYNLCVALTGRSLEDCYSSRTFKAFQPKASITYKFTPEVSAYASYGKGFKSGGFNPIGSREALRQSAIDAGADPDSVFVEDQYGKEVSKSWEAGLKTQLFDRMLSFNVAAFKTDVTGAQQFDFSPSVGLQTIVEIDKVKLKGLDADFNLNTPGGLNVYGSAGYVHGRIAQFDGNPAFVGNVSPKTYEYTLSLGVAQDIALSDTLMLVPRVEFTRFGPFWQNANNTPGTRRDPLSLLKGRLSLRSEGGWEVSAFGDNLTNEKYYQEIVPLLGFFSVNYRGPTRSYGVEVRKTF</sequence>
<keyword evidence="7" id="KW-0406">Ion transport</keyword>
<keyword evidence="2 11" id="KW-0813">Transport</keyword>
<dbReference type="GO" id="GO:0006826">
    <property type="term" value="P:iron ion transport"/>
    <property type="evidence" value="ECO:0007669"/>
    <property type="project" value="UniProtKB-KW"/>
</dbReference>
<evidence type="ECO:0000259" key="15">
    <source>
        <dbReference type="Pfam" id="PF07715"/>
    </source>
</evidence>
<dbReference type="SUPFAM" id="SSF56935">
    <property type="entry name" value="Porins"/>
    <property type="match status" value="1"/>
</dbReference>
<evidence type="ECO:0000256" key="3">
    <source>
        <dbReference type="ARBA" id="ARBA00022452"/>
    </source>
</evidence>
<reference evidence="16 17" key="1">
    <citation type="submission" date="2018-12" db="EMBL/GenBank/DDBJ databases">
        <title>Croceicoccus ponticola sp. nov., a lipolytic bacterium isolated from seawater.</title>
        <authorList>
            <person name="Yoon J.-H."/>
        </authorList>
    </citation>
    <scope>NUCLEOTIDE SEQUENCE [LARGE SCALE GENOMIC DNA]</scope>
    <source>
        <strain evidence="16 17">GM-16</strain>
    </source>
</reference>
<dbReference type="PANTHER" id="PTHR32552:SF81">
    <property type="entry name" value="TONB-DEPENDENT OUTER MEMBRANE RECEPTOR"/>
    <property type="match status" value="1"/>
</dbReference>
<evidence type="ECO:0000256" key="10">
    <source>
        <dbReference type="ARBA" id="ARBA00023237"/>
    </source>
</evidence>
<keyword evidence="4" id="KW-0410">Iron transport</keyword>
<dbReference type="Proteomes" id="UP000283003">
    <property type="component" value="Unassembled WGS sequence"/>
</dbReference>
<dbReference type="OrthoDB" id="9775095at2"/>
<keyword evidence="16" id="KW-0675">Receptor</keyword>
<comment type="subcellular location">
    <subcellularLocation>
        <location evidence="1 11">Cell outer membrane</location>
        <topology evidence="1 11">Multi-pass membrane protein</topology>
    </subcellularLocation>
</comment>
<dbReference type="PROSITE" id="PS52016">
    <property type="entry name" value="TONB_DEPENDENT_REC_3"/>
    <property type="match status" value="1"/>
</dbReference>
<comment type="similarity">
    <text evidence="11 12">Belongs to the TonB-dependent receptor family.</text>
</comment>
<proteinExistence type="inferred from homology"/>
<evidence type="ECO:0000256" key="11">
    <source>
        <dbReference type="PROSITE-ProRule" id="PRU01360"/>
    </source>
</evidence>
<keyword evidence="10 11" id="KW-0998">Cell outer membrane</keyword>
<dbReference type="Gene3D" id="2.40.170.20">
    <property type="entry name" value="TonB-dependent receptor, beta-barrel domain"/>
    <property type="match status" value="1"/>
</dbReference>